<keyword evidence="1" id="KW-0812">Transmembrane</keyword>
<reference evidence="2" key="1">
    <citation type="submission" date="2021-04" db="EMBL/GenBank/DDBJ databases">
        <title>Genomic sequence of Actinosynnema pretiosum subsp. pretiosum ATCC 31280 (C-14919).</title>
        <authorList>
            <person name="Bai L."/>
            <person name="Wang X."/>
            <person name="Xiao Y."/>
        </authorList>
    </citation>
    <scope>NUCLEOTIDE SEQUENCE</scope>
    <source>
        <strain evidence="2">ATCC 31280</strain>
    </source>
</reference>
<keyword evidence="1" id="KW-1133">Transmembrane helix</keyword>
<dbReference type="EMBL" id="CP073249">
    <property type="protein sequence ID" value="QUF06072.1"/>
    <property type="molecule type" value="Genomic_DNA"/>
</dbReference>
<evidence type="ECO:0000313" key="2">
    <source>
        <dbReference type="EMBL" id="QUF06072.1"/>
    </source>
</evidence>
<accession>A0AA45LA77</accession>
<dbReference type="AlphaFoldDB" id="A0AA45LA77"/>
<gene>
    <name evidence="2" type="ORF">KCV87_08445</name>
</gene>
<feature type="transmembrane region" description="Helical" evidence="1">
    <location>
        <begin position="33"/>
        <end position="54"/>
    </location>
</feature>
<evidence type="ECO:0000313" key="3">
    <source>
        <dbReference type="Proteomes" id="UP000677152"/>
    </source>
</evidence>
<keyword evidence="1" id="KW-0472">Membrane</keyword>
<proteinExistence type="predicted"/>
<evidence type="ECO:0000256" key="1">
    <source>
        <dbReference type="SAM" id="Phobius"/>
    </source>
</evidence>
<name>A0AA45LA77_9PSEU</name>
<protein>
    <submittedName>
        <fullName evidence="2">Uncharacterized protein</fullName>
    </submittedName>
</protein>
<organism evidence="2 3">
    <name type="scientific">Actinosynnema pretiosum subsp. pretiosum</name>
    <dbReference type="NCBI Taxonomy" id="103721"/>
    <lineage>
        <taxon>Bacteria</taxon>
        <taxon>Bacillati</taxon>
        <taxon>Actinomycetota</taxon>
        <taxon>Actinomycetes</taxon>
        <taxon>Pseudonocardiales</taxon>
        <taxon>Pseudonocardiaceae</taxon>
        <taxon>Actinosynnema</taxon>
    </lineage>
</organism>
<dbReference type="Proteomes" id="UP000677152">
    <property type="component" value="Chromosome"/>
</dbReference>
<sequence>MLRYSTMLLAGVLSAPAMWGAFVTGSVDPLDALIRFLITVPVAAILLAIPRAVFRKYEPDRSIHAVVMAHAERTDLELQGKDAAASTRSGQSTAD</sequence>